<keyword evidence="4 5" id="KW-0472">Membrane</keyword>
<feature type="transmembrane region" description="Helical" evidence="5">
    <location>
        <begin position="153"/>
        <end position="182"/>
    </location>
</feature>
<feature type="transmembrane region" description="Helical" evidence="5">
    <location>
        <begin position="106"/>
        <end position="133"/>
    </location>
</feature>
<dbReference type="Pfam" id="PF00902">
    <property type="entry name" value="TatC"/>
    <property type="match status" value="1"/>
</dbReference>
<gene>
    <name evidence="5 6" type="primary">tatC</name>
    <name evidence="6" type="ORF">PITCH_A1560013</name>
</gene>
<feature type="transmembrane region" description="Helical" evidence="5">
    <location>
        <begin position="67"/>
        <end position="94"/>
    </location>
</feature>
<feature type="transmembrane region" description="Helical" evidence="5">
    <location>
        <begin position="25"/>
        <end position="47"/>
    </location>
</feature>
<dbReference type="GO" id="GO:0033281">
    <property type="term" value="C:TAT protein transport complex"/>
    <property type="evidence" value="ECO:0007669"/>
    <property type="project" value="UniProtKB-UniRule"/>
</dbReference>
<keyword evidence="2 5" id="KW-0812">Transmembrane</keyword>
<dbReference type="AlphaFoldDB" id="A0A445MTQ7"/>
<evidence type="ECO:0000256" key="1">
    <source>
        <dbReference type="ARBA" id="ARBA00004141"/>
    </source>
</evidence>
<organism evidence="6">
    <name type="scientific">uncultured Desulfobacterium sp</name>
    <dbReference type="NCBI Taxonomy" id="201089"/>
    <lineage>
        <taxon>Bacteria</taxon>
        <taxon>Pseudomonadati</taxon>
        <taxon>Thermodesulfobacteriota</taxon>
        <taxon>Desulfobacteria</taxon>
        <taxon>Desulfobacterales</taxon>
        <taxon>Desulfobacteriaceae</taxon>
        <taxon>Desulfobacterium</taxon>
        <taxon>environmental samples</taxon>
    </lineage>
</organism>
<evidence type="ECO:0000256" key="3">
    <source>
        <dbReference type="ARBA" id="ARBA00022989"/>
    </source>
</evidence>
<evidence type="ECO:0000256" key="2">
    <source>
        <dbReference type="ARBA" id="ARBA00022692"/>
    </source>
</evidence>
<dbReference type="EMBL" id="OJIN01000064">
    <property type="protein sequence ID" value="SPD72833.1"/>
    <property type="molecule type" value="Genomic_DNA"/>
</dbReference>
<comment type="subunit">
    <text evidence="5">Forms a complex with TatA.</text>
</comment>
<keyword evidence="5" id="KW-0811">Translocation</keyword>
<comment type="caution">
    <text evidence="5">Lacks conserved residue(s) required for the propagation of feature annotation.</text>
</comment>
<comment type="subcellular location">
    <subcellularLocation>
        <location evidence="5">Cell membrane</location>
        <topology evidence="5">Multi-pass membrane protein</topology>
    </subcellularLocation>
    <subcellularLocation>
        <location evidence="1">Membrane</location>
        <topology evidence="1">Multi-pass membrane protein</topology>
    </subcellularLocation>
</comment>
<evidence type="ECO:0000256" key="5">
    <source>
        <dbReference type="HAMAP-Rule" id="MF_00902"/>
    </source>
</evidence>
<evidence type="ECO:0000313" key="6">
    <source>
        <dbReference type="EMBL" id="SPD72833.1"/>
    </source>
</evidence>
<keyword evidence="5" id="KW-1003">Cell membrane</keyword>
<dbReference type="HAMAP" id="MF_00902">
    <property type="entry name" value="TatC"/>
    <property type="match status" value="1"/>
</dbReference>
<dbReference type="InterPro" id="IPR002033">
    <property type="entry name" value="TatC"/>
</dbReference>
<name>A0A445MTQ7_9BACT</name>
<dbReference type="GO" id="GO:0043953">
    <property type="term" value="P:protein transport by the Tat complex"/>
    <property type="evidence" value="ECO:0007669"/>
    <property type="project" value="UniProtKB-UniRule"/>
</dbReference>
<protein>
    <recommendedName>
        <fullName evidence="5">Sec-independent protein translocase protein TatC</fullName>
    </recommendedName>
</protein>
<feature type="transmembrane region" description="Helical" evidence="5">
    <location>
        <begin position="194"/>
        <end position="210"/>
    </location>
</feature>
<keyword evidence="3 5" id="KW-1133">Transmembrane helix</keyword>
<keyword evidence="5" id="KW-0813">Transport</keyword>
<evidence type="ECO:0000256" key="4">
    <source>
        <dbReference type="ARBA" id="ARBA00023136"/>
    </source>
</evidence>
<comment type="function">
    <text evidence="5">Part of the twin-arginine translocation (Tat) system that transports large folded proteins containing a characteristic twin-arginine motif in their signal peptide across membranes.</text>
</comment>
<dbReference type="PANTHER" id="PTHR30371">
    <property type="entry name" value="SEC-INDEPENDENT PROTEIN TRANSLOCASE PROTEIN TATC"/>
    <property type="match status" value="1"/>
</dbReference>
<dbReference type="PRINTS" id="PR01840">
    <property type="entry name" value="TATCFAMILY"/>
</dbReference>
<comment type="similarity">
    <text evidence="5">Belongs to the TatC family.</text>
</comment>
<sequence length="240" mass="27103">MDSHKVDEKNPKKIILFLESFRRSLIRTGIVIIVLSSLGYFLAEQILKYLYEIGQVQLASFTLPETFITFITIALAFGLTAGMPYILYTILSALPPLFESISKKTTLLFLTASILLFYSGMTFCIRFTLRYGIKFLLGFQTADIQAVISVKKYVSFCLFFIFGFGIIFLLPLAMMLVGRIGLVHVKTLSRYRRYAILIIAIISAILTPTPDVFNMSLMGVPLYILYELGLLGMRVWKPAG</sequence>
<dbReference type="PANTHER" id="PTHR30371:SF0">
    <property type="entry name" value="SEC-INDEPENDENT PROTEIN TRANSLOCASE PROTEIN TATC, CHLOROPLASTIC-RELATED"/>
    <property type="match status" value="1"/>
</dbReference>
<reference evidence="6" key="1">
    <citation type="submission" date="2018-01" db="EMBL/GenBank/DDBJ databases">
        <authorList>
            <person name="Regsiter A."/>
            <person name="William W."/>
        </authorList>
    </citation>
    <scope>NUCLEOTIDE SEQUENCE</scope>
    <source>
        <strain evidence="6">TRIP AH-1</strain>
    </source>
</reference>
<accession>A0A445MTQ7</accession>
<dbReference type="GO" id="GO:0065002">
    <property type="term" value="P:intracellular protein transmembrane transport"/>
    <property type="evidence" value="ECO:0007669"/>
    <property type="project" value="TreeGrafter"/>
</dbReference>
<keyword evidence="5" id="KW-0653">Protein transport</keyword>
<dbReference type="GO" id="GO:0009977">
    <property type="term" value="F:proton motive force dependent protein transmembrane transporter activity"/>
    <property type="evidence" value="ECO:0007669"/>
    <property type="project" value="TreeGrafter"/>
</dbReference>
<proteinExistence type="inferred from homology"/>